<evidence type="ECO:0000256" key="6">
    <source>
        <dbReference type="ARBA" id="ARBA00023180"/>
    </source>
</evidence>
<evidence type="ECO:0000256" key="3">
    <source>
        <dbReference type="ARBA" id="ARBA00022801"/>
    </source>
</evidence>
<dbReference type="RefSeq" id="XP_008206500.1">
    <property type="nucleotide sequence ID" value="XM_008208278.4"/>
</dbReference>
<reference evidence="12" key="1">
    <citation type="submission" date="2021-01" db="UniProtKB">
        <authorList>
            <consortium name="EnsemblMetazoa"/>
        </authorList>
    </citation>
    <scope>IDENTIFICATION</scope>
</reference>
<keyword evidence="2 9" id="KW-0732">Signal</keyword>
<dbReference type="KEGG" id="nvi:100122918"/>
<dbReference type="EnsemblMetazoa" id="XM_008208278">
    <property type="protein sequence ID" value="XP_008206500"/>
    <property type="gene ID" value="LOC100122918"/>
</dbReference>
<accession>A0A7M7HA68</accession>
<dbReference type="InParanoid" id="A0A7M7HA68"/>
<proteinExistence type="inferred from homology"/>
<dbReference type="PANTHER" id="PTHR11005">
    <property type="entry name" value="LYSOSOMAL ACID LIPASE-RELATED"/>
    <property type="match status" value="1"/>
</dbReference>
<dbReference type="SUPFAM" id="SSF53474">
    <property type="entry name" value="alpha/beta-Hydrolases"/>
    <property type="match status" value="1"/>
</dbReference>
<dbReference type="PIRSF" id="PIRSF000862">
    <property type="entry name" value="Steryl_ester_lip"/>
    <property type="match status" value="1"/>
</dbReference>
<evidence type="ECO:0000256" key="4">
    <source>
        <dbReference type="ARBA" id="ARBA00022963"/>
    </source>
</evidence>
<dbReference type="InterPro" id="IPR006693">
    <property type="entry name" value="AB_hydrolase_lipase"/>
</dbReference>
<feature type="active site" description="Nucleophile" evidence="8">
    <location>
        <position position="202"/>
    </location>
</feature>
<keyword evidence="5" id="KW-0443">Lipid metabolism</keyword>
<dbReference type="InterPro" id="IPR029058">
    <property type="entry name" value="AB_hydrolase_fold"/>
</dbReference>
<evidence type="ECO:0000313" key="12">
    <source>
        <dbReference type="EnsemblMetazoa" id="XP_008206500"/>
    </source>
</evidence>
<dbReference type="GeneID" id="100122918"/>
<dbReference type="AlphaFoldDB" id="A0A7M7HA68"/>
<comment type="similarity">
    <text evidence="1 7">Belongs to the AB hydrolase superfamily. Lipase family.</text>
</comment>
<evidence type="ECO:0000256" key="7">
    <source>
        <dbReference type="PIRNR" id="PIRNR000862"/>
    </source>
</evidence>
<dbReference type="Proteomes" id="UP000002358">
    <property type="component" value="Chromosome 3"/>
</dbReference>
<evidence type="ECO:0000256" key="1">
    <source>
        <dbReference type="ARBA" id="ARBA00010701"/>
    </source>
</evidence>
<evidence type="ECO:0000259" key="10">
    <source>
        <dbReference type="Pfam" id="PF00561"/>
    </source>
</evidence>
<dbReference type="Pfam" id="PF00561">
    <property type="entry name" value="Abhydrolase_1"/>
    <property type="match status" value="1"/>
</dbReference>
<keyword evidence="13" id="KW-1185">Reference proteome</keyword>
<evidence type="ECO:0000256" key="2">
    <source>
        <dbReference type="ARBA" id="ARBA00022729"/>
    </source>
</evidence>
<feature type="domain" description="Partial AB-hydrolase lipase" evidence="11">
    <location>
        <begin position="62"/>
        <end position="116"/>
    </location>
</feature>
<dbReference type="OrthoDB" id="9974421at2759"/>
<keyword evidence="4 7" id="KW-0442">Lipid degradation</keyword>
<evidence type="ECO:0000313" key="13">
    <source>
        <dbReference type="Proteomes" id="UP000002358"/>
    </source>
</evidence>
<feature type="domain" description="AB hydrolase-1" evidence="10">
    <location>
        <begin position="135"/>
        <end position="239"/>
    </location>
</feature>
<dbReference type="FunFam" id="3.40.50.1820:FF:000021">
    <property type="entry name" value="Lipase"/>
    <property type="match status" value="1"/>
</dbReference>
<dbReference type="InterPro" id="IPR000073">
    <property type="entry name" value="AB_hydrolase_1"/>
</dbReference>
<organism evidence="12 13">
    <name type="scientific">Nasonia vitripennis</name>
    <name type="common">Parasitic wasp</name>
    <dbReference type="NCBI Taxonomy" id="7425"/>
    <lineage>
        <taxon>Eukaryota</taxon>
        <taxon>Metazoa</taxon>
        <taxon>Ecdysozoa</taxon>
        <taxon>Arthropoda</taxon>
        <taxon>Hexapoda</taxon>
        <taxon>Insecta</taxon>
        <taxon>Pterygota</taxon>
        <taxon>Neoptera</taxon>
        <taxon>Endopterygota</taxon>
        <taxon>Hymenoptera</taxon>
        <taxon>Apocrita</taxon>
        <taxon>Proctotrupomorpha</taxon>
        <taxon>Chalcidoidea</taxon>
        <taxon>Pteromalidae</taxon>
        <taxon>Pteromalinae</taxon>
        <taxon>Nasonia</taxon>
    </lineage>
</organism>
<feature type="signal peptide" evidence="9">
    <location>
        <begin position="1"/>
        <end position="20"/>
    </location>
</feature>
<dbReference type="Pfam" id="PF04083">
    <property type="entry name" value="Abhydro_lipase"/>
    <property type="match status" value="1"/>
</dbReference>
<evidence type="ECO:0000256" key="9">
    <source>
        <dbReference type="SAM" id="SignalP"/>
    </source>
</evidence>
<dbReference type="GO" id="GO:0016788">
    <property type="term" value="F:hydrolase activity, acting on ester bonds"/>
    <property type="evidence" value="ECO:0007669"/>
    <property type="project" value="InterPro"/>
</dbReference>
<feature type="chain" id="PRO_5029446177" description="Lipase" evidence="9">
    <location>
        <begin position="21"/>
        <end position="436"/>
    </location>
</feature>
<protein>
    <recommendedName>
        <fullName evidence="7">Lipase</fullName>
    </recommendedName>
</protein>
<feature type="active site" description="Charge relay system" evidence="8">
    <location>
        <position position="410"/>
    </location>
</feature>
<feature type="active site" description="Charge relay system" evidence="8">
    <location>
        <position position="379"/>
    </location>
</feature>
<name>A0A7M7HA68_NASVI</name>
<evidence type="ECO:0000256" key="5">
    <source>
        <dbReference type="ARBA" id="ARBA00023098"/>
    </source>
</evidence>
<keyword evidence="6" id="KW-0325">Glycoprotein</keyword>
<sequence>MRAHCLPLLLLLLLMGLCYALPPLIVSREIERVMAAAAAGAAGPIDLAGCSAEPEEDMTTLELIRETGYAAEEHFVSTEDGYILALHRIPGSAGAGSPAVLLQHALLESSFCWVVSGRARGLGQSTAYLVHATYILADEGYDVWMGNARGNSYSRNHTSLSPSEPGFWNFSWHEMGKYDLPAEIEYITRLKKASSLLYVGHSMGTTAFYAMASERPAVASKVKAMFGLAPVAFTDHAKGPFWLIGSALRRAQRNRHSSAGNLEGTSEFFAQSGYFKFAAKCICNRPLLRDLCRAIVFSTVGFDPQQLNSSWLPLILSHTPAGTSFKTILHFAQGIESRRFLHYDYGAERNAAIYGSAEPPEYDLSKIDVPVALFWAENDFLAQPRDVLRLYDRLPRKIDMQRIDNPNFNHLDFLWGRDAPELVYSRLLRLMERYRA</sequence>
<evidence type="ECO:0000256" key="8">
    <source>
        <dbReference type="PIRSR" id="PIRSR000862-1"/>
    </source>
</evidence>
<evidence type="ECO:0000259" key="11">
    <source>
        <dbReference type="Pfam" id="PF04083"/>
    </source>
</evidence>
<dbReference type="GO" id="GO:0016042">
    <property type="term" value="P:lipid catabolic process"/>
    <property type="evidence" value="ECO:0007669"/>
    <property type="project" value="UniProtKB-KW"/>
</dbReference>
<dbReference type="SMR" id="A0A7M7HA68"/>
<keyword evidence="3 7" id="KW-0378">Hydrolase</keyword>
<dbReference type="Gene3D" id="3.40.50.1820">
    <property type="entry name" value="alpha/beta hydrolase"/>
    <property type="match status" value="1"/>
</dbReference>
<dbReference type="InterPro" id="IPR025483">
    <property type="entry name" value="Lipase_euk"/>
</dbReference>